<dbReference type="SUPFAM" id="SSF52833">
    <property type="entry name" value="Thioredoxin-like"/>
    <property type="match status" value="1"/>
</dbReference>
<dbReference type="SUPFAM" id="SSF55021">
    <property type="entry name" value="ACT-like"/>
    <property type="match status" value="1"/>
</dbReference>
<dbReference type="Pfam" id="PF00462">
    <property type="entry name" value="Glutaredoxin"/>
    <property type="match status" value="1"/>
</dbReference>
<dbReference type="InterPro" id="IPR002912">
    <property type="entry name" value="ACT_dom"/>
</dbReference>
<gene>
    <name evidence="2" type="ORF">ILEXP_LOCUS10336</name>
</gene>
<dbReference type="Gene3D" id="3.30.70.260">
    <property type="match status" value="1"/>
</dbReference>
<dbReference type="InterPro" id="IPR036249">
    <property type="entry name" value="Thioredoxin-like_sf"/>
</dbReference>
<dbReference type="PROSITE" id="PS51671">
    <property type="entry name" value="ACT"/>
    <property type="match status" value="1"/>
</dbReference>
<reference evidence="2 3" key="1">
    <citation type="submission" date="2024-02" db="EMBL/GenBank/DDBJ databases">
        <authorList>
            <person name="Vignale AGUSTIN F."/>
            <person name="Sosa J E."/>
            <person name="Modenutti C."/>
        </authorList>
    </citation>
    <scope>NUCLEOTIDE SEQUENCE [LARGE SCALE GENOMIC DNA]</scope>
</reference>
<dbReference type="Gene3D" id="3.40.30.10">
    <property type="entry name" value="Glutaredoxin"/>
    <property type="match status" value="1"/>
</dbReference>
<dbReference type="InterPro" id="IPR002109">
    <property type="entry name" value="Glutaredoxin"/>
</dbReference>
<dbReference type="PANTHER" id="PTHR45669:SF18">
    <property type="entry name" value="GLUTAREDOXIN FAMILY PROTEIN"/>
    <property type="match status" value="1"/>
</dbReference>
<dbReference type="Proteomes" id="UP001642360">
    <property type="component" value="Unassembled WGS sequence"/>
</dbReference>
<feature type="domain" description="ACT" evidence="1">
    <location>
        <begin position="8"/>
        <end position="89"/>
    </location>
</feature>
<comment type="caution">
    <text evidence="2">The sequence shown here is derived from an EMBL/GenBank/DDBJ whole genome shotgun (WGS) entry which is preliminary data.</text>
</comment>
<name>A0ABC8RCG5_9AQUA</name>
<dbReference type="PANTHER" id="PTHR45669">
    <property type="entry name" value="GLUTAREDOXIN DOMAIN-CONTAINING CYSTEINE-RICH PROTEIN CG12206-RELATED"/>
    <property type="match status" value="1"/>
</dbReference>
<evidence type="ECO:0000313" key="3">
    <source>
        <dbReference type="Proteomes" id="UP001642360"/>
    </source>
</evidence>
<dbReference type="PROSITE" id="PS51354">
    <property type="entry name" value="GLUTAREDOXIN_2"/>
    <property type="match status" value="1"/>
</dbReference>
<proteinExistence type="predicted"/>
<dbReference type="InterPro" id="IPR045865">
    <property type="entry name" value="ACT-like_dom_sf"/>
</dbReference>
<accession>A0ABC8RCG5</accession>
<evidence type="ECO:0000259" key="1">
    <source>
        <dbReference type="PROSITE" id="PS51671"/>
    </source>
</evidence>
<dbReference type="AlphaFoldDB" id="A0ABC8RCG5"/>
<organism evidence="2 3">
    <name type="scientific">Ilex paraguariensis</name>
    <name type="common">yerba mate</name>
    <dbReference type="NCBI Taxonomy" id="185542"/>
    <lineage>
        <taxon>Eukaryota</taxon>
        <taxon>Viridiplantae</taxon>
        <taxon>Streptophyta</taxon>
        <taxon>Embryophyta</taxon>
        <taxon>Tracheophyta</taxon>
        <taxon>Spermatophyta</taxon>
        <taxon>Magnoliopsida</taxon>
        <taxon>eudicotyledons</taxon>
        <taxon>Gunneridae</taxon>
        <taxon>Pentapetalae</taxon>
        <taxon>asterids</taxon>
        <taxon>campanulids</taxon>
        <taxon>Aquifoliales</taxon>
        <taxon>Aquifoliaceae</taxon>
        <taxon>Ilex</taxon>
    </lineage>
</organism>
<sequence length="250" mass="27957">MPSEEHASIELIGTDRPALLFEVCAVLANLHCNVVNVEIWTHNARATTIIHVTDDVIGCTIDDTKRLSTIKELLCNILKGNNDLKTTKMTLSPPYLRIGREDYIKSCLLIGTMKRPNLLFDTVCTLTDMLGFRVFVDKRDICMDSMYRKELQSVLGGKAMSLPQVFIRGKHIGGVDEIKQLHEVGELAKLLEGFPTQDPGIVCDSCGDARFVSCLNCNGIRKVFKEEEGKLKRCSNCNENGLIRCPNFYS</sequence>
<dbReference type="Pfam" id="PF23733">
    <property type="entry name" value="GRXCR1-2_C"/>
    <property type="match status" value="1"/>
</dbReference>
<evidence type="ECO:0000313" key="2">
    <source>
        <dbReference type="EMBL" id="CAK9142656.1"/>
    </source>
</evidence>
<keyword evidence="3" id="KW-1185">Reference proteome</keyword>
<dbReference type="EMBL" id="CAUOFW020001241">
    <property type="protein sequence ID" value="CAK9142656.1"/>
    <property type="molecule type" value="Genomic_DNA"/>
</dbReference>
<protein>
    <recommendedName>
        <fullName evidence="1">ACT domain-containing protein</fullName>
    </recommendedName>
</protein>